<dbReference type="SFLD" id="SFLDG01129">
    <property type="entry name" value="C1.5:_HAD__Beta-PGM__Phosphata"/>
    <property type="match status" value="1"/>
</dbReference>
<dbReference type="PANTHER" id="PTHR43434">
    <property type="entry name" value="PHOSPHOGLYCOLATE PHOSPHATASE"/>
    <property type="match status" value="1"/>
</dbReference>
<protein>
    <submittedName>
        <fullName evidence="1">Phosphoglycolate phosphatase</fullName>
    </submittedName>
</protein>
<dbReference type="GO" id="GO:0005829">
    <property type="term" value="C:cytosol"/>
    <property type="evidence" value="ECO:0007669"/>
    <property type="project" value="TreeGrafter"/>
</dbReference>
<dbReference type="Gene3D" id="1.10.150.240">
    <property type="entry name" value="Putative phosphatase, domain 2"/>
    <property type="match status" value="1"/>
</dbReference>
<dbReference type="FunFam" id="3.40.50.1000:FF:000022">
    <property type="entry name" value="Phosphoglycolate phosphatase"/>
    <property type="match status" value="1"/>
</dbReference>
<keyword evidence="2" id="KW-1185">Reference proteome</keyword>
<proteinExistence type="predicted"/>
<dbReference type="NCBIfam" id="TIGR01549">
    <property type="entry name" value="HAD-SF-IA-v1"/>
    <property type="match status" value="1"/>
</dbReference>
<dbReference type="GO" id="GO:0004713">
    <property type="term" value="F:protein tyrosine kinase activity"/>
    <property type="evidence" value="ECO:0007669"/>
    <property type="project" value="TreeGrafter"/>
</dbReference>
<dbReference type="SFLD" id="SFLDS00003">
    <property type="entry name" value="Haloacid_Dehalogenase"/>
    <property type="match status" value="1"/>
</dbReference>
<dbReference type="SFLD" id="SFLDG01135">
    <property type="entry name" value="C1.5.6:_HAD__Beta-PGM__Phospha"/>
    <property type="match status" value="1"/>
</dbReference>
<dbReference type="InterPro" id="IPR023198">
    <property type="entry name" value="PGP-like_dom2"/>
</dbReference>
<name>A0A1I3HXQ2_9SPIR</name>
<dbReference type="SUPFAM" id="SSF56784">
    <property type="entry name" value="HAD-like"/>
    <property type="match status" value="1"/>
</dbReference>
<accession>A0A1I3HXQ2</accession>
<dbReference type="Gene3D" id="3.40.50.1000">
    <property type="entry name" value="HAD superfamily/HAD-like"/>
    <property type="match status" value="1"/>
</dbReference>
<dbReference type="InterPro" id="IPR006439">
    <property type="entry name" value="HAD-SF_hydro_IA"/>
</dbReference>
<dbReference type="InterPro" id="IPR023214">
    <property type="entry name" value="HAD_sf"/>
</dbReference>
<sequence>MVELVETTGYNISMFDYLFFDLDGTLTDPAPGITNSFKYALKYFGREIPSYETLCTFIGPPLQDSFKNLLHFEDDKIPDAIKKYREYFAEKGLFENSVYPGIPELLSTLKQNDKKLVVATSKPEDFSIRIIEHFGLSQYFENVCGSLKDQTRTKKDEVIEFAIERNQISDKSKILMIGDRKHDILGAKKVGLKSCGVLFGYGSREELETAGADFIAENVSRLDKICLQ</sequence>
<dbReference type="PANTHER" id="PTHR43434:SF20">
    <property type="entry name" value="5'-NUCLEOTIDASE"/>
    <property type="match status" value="1"/>
</dbReference>
<dbReference type="EMBL" id="FORI01000001">
    <property type="protein sequence ID" value="SFI40536.1"/>
    <property type="molecule type" value="Genomic_DNA"/>
</dbReference>
<dbReference type="CDD" id="cd04302">
    <property type="entry name" value="HAD_5NT"/>
    <property type="match status" value="1"/>
</dbReference>
<dbReference type="Proteomes" id="UP000182737">
    <property type="component" value="Unassembled WGS sequence"/>
</dbReference>
<evidence type="ECO:0000313" key="1">
    <source>
        <dbReference type="EMBL" id="SFI40536.1"/>
    </source>
</evidence>
<organism evidence="1 2">
    <name type="scientific">Treponema bryantii</name>
    <dbReference type="NCBI Taxonomy" id="163"/>
    <lineage>
        <taxon>Bacteria</taxon>
        <taxon>Pseudomonadati</taxon>
        <taxon>Spirochaetota</taxon>
        <taxon>Spirochaetia</taxon>
        <taxon>Spirochaetales</taxon>
        <taxon>Treponemataceae</taxon>
        <taxon>Treponema</taxon>
    </lineage>
</organism>
<dbReference type="AlphaFoldDB" id="A0A1I3HXQ2"/>
<dbReference type="InterPro" id="IPR036412">
    <property type="entry name" value="HAD-like_sf"/>
</dbReference>
<evidence type="ECO:0000313" key="2">
    <source>
        <dbReference type="Proteomes" id="UP000182737"/>
    </source>
</evidence>
<gene>
    <name evidence="1" type="ORF">SAMN04487775_101161</name>
</gene>
<dbReference type="InterPro" id="IPR041492">
    <property type="entry name" value="HAD_2"/>
</dbReference>
<dbReference type="InterPro" id="IPR050155">
    <property type="entry name" value="HAD-like_hydrolase_sf"/>
</dbReference>
<dbReference type="Pfam" id="PF13419">
    <property type="entry name" value="HAD_2"/>
    <property type="match status" value="1"/>
</dbReference>
<reference evidence="2" key="1">
    <citation type="submission" date="2016-10" db="EMBL/GenBank/DDBJ databases">
        <authorList>
            <person name="Varghese N."/>
            <person name="Submissions S."/>
        </authorList>
    </citation>
    <scope>NUCLEOTIDE SEQUENCE [LARGE SCALE GENOMIC DNA]</scope>
    <source>
        <strain evidence="2">XBD1002</strain>
    </source>
</reference>